<organism evidence="2 3">
    <name type="scientific">Sagittula marina</name>
    <dbReference type="NCBI Taxonomy" id="943940"/>
    <lineage>
        <taxon>Bacteria</taxon>
        <taxon>Pseudomonadati</taxon>
        <taxon>Pseudomonadota</taxon>
        <taxon>Alphaproteobacteria</taxon>
        <taxon>Rhodobacterales</taxon>
        <taxon>Roseobacteraceae</taxon>
        <taxon>Sagittula</taxon>
    </lineage>
</organism>
<gene>
    <name evidence="2" type="ORF">GGQ68_000733</name>
</gene>
<comment type="caution">
    <text evidence="2">The sequence shown here is derived from an EMBL/GenBank/DDBJ whole genome shotgun (WGS) entry which is preliminary data.</text>
</comment>
<protein>
    <submittedName>
        <fullName evidence="2">Uncharacterized protein</fullName>
    </submittedName>
</protein>
<evidence type="ECO:0000313" key="2">
    <source>
        <dbReference type="EMBL" id="MBB3984417.1"/>
    </source>
</evidence>
<evidence type="ECO:0000256" key="1">
    <source>
        <dbReference type="SAM" id="MobiDB-lite"/>
    </source>
</evidence>
<dbReference type="EMBL" id="JACIEJ010000002">
    <property type="protein sequence ID" value="MBB3984417.1"/>
    <property type="molecule type" value="Genomic_DNA"/>
</dbReference>
<reference evidence="2 3" key="1">
    <citation type="submission" date="2020-08" db="EMBL/GenBank/DDBJ databases">
        <title>Genomic Encyclopedia of Type Strains, Phase IV (KMG-IV): sequencing the most valuable type-strain genomes for metagenomic binning, comparative biology and taxonomic classification.</title>
        <authorList>
            <person name="Goeker M."/>
        </authorList>
    </citation>
    <scope>NUCLEOTIDE SEQUENCE [LARGE SCALE GENOMIC DNA]</scope>
    <source>
        <strain evidence="2 3">DSM 102235</strain>
    </source>
</reference>
<sequence length="221" mass="24795">MIEALIGLVGVVVGSFLTISKDSYAAWRQRRMEGSYSAVRLVFILHEYADNCVDVVQDDGTSEGRPAGRTQSGEEYHQAQVQPPEPPAFPSDIAWRSLPNDLMHQVLGLPNKARTTDRYISGQSEYVAFPPDYAEFFDARQEGYAKLGYDALVLAEKLSEEYGIADTHKADLGFEWDAKAFLLEKIEEFSSRRKEQEARSSVIFDVPPHFPPALENSSNDK</sequence>
<dbReference type="RefSeq" id="WP_183963049.1">
    <property type="nucleotide sequence ID" value="NZ_BAABBZ010000014.1"/>
</dbReference>
<dbReference type="AlphaFoldDB" id="A0A7W6DPA1"/>
<keyword evidence="3" id="KW-1185">Reference proteome</keyword>
<accession>A0A7W6DPA1</accession>
<proteinExistence type="predicted"/>
<feature type="region of interest" description="Disordered" evidence="1">
    <location>
        <begin position="59"/>
        <end position="85"/>
    </location>
</feature>
<evidence type="ECO:0000313" key="3">
    <source>
        <dbReference type="Proteomes" id="UP000541426"/>
    </source>
</evidence>
<dbReference type="Proteomes" id="UP000541426">
    <property type="component" value="Unassembled WGS sequence"/>
</dbReference>
<name>A0A7W6DPA1_9RHOB</name>